<dbReference type="InterPro" id="IPR007859">
    <property type="entry name" value="ETF-QO/FixX_C"/>
</dbReference>
<keyword evidence="11 14" id="KW-0411">Iron-sulfur</keyword>
<dbReference type="FunFam" id="3.30.70.20:FF:000012">
    <property type="entry name" value="Electron transfer flavoprotein-ubiquinone oxidoreductase, mitochondrial"/>
    <property type="match status" value="1"/>
</dbReference>
<dbReference type="RefSeq" id="WP_123366520.1">
    <property type="nucleotide sequence ID" value="NZ_MOBO01000013.1"/>
</dbReference>
<dbReference type="InterPro" id="IPR040156">
    <property type="entry name" value="ETF-QO"/>
</dbReference>
<dbReference type="InterPro" id="IPR049398">
    <property type="entry name" value="ETF-QO/FixC_UQ-bd"/>
</dbReference>
<dbReference type="Gene3D" id="3.30.70.20">
    <property type="match status" value="1"/>
</dbReference>
<dbReference type="SUPFAM" id="SSF51905">
    <property type="entry name" value="FAD/NAD(P)-binding domain"/>
    <property type="match status" value="1"/>
</dbReference>
<dbReference type="InterPro" id="IPR036188">
    <property type="entry name" value="FAD/NAD-bd_sf"/>
</dbReference>
<keyword evidence="12 14" id="KW-0830">Ubiquinone</keyword>
<keyword evidence="9 14" id="KW-0560">Oxidoreductase</keyword>
<protein>
    <recommendedName>
        <fullName evidence="14">Electron transfer flavoprotein-ubiquinone oxidoreductase</fullName>
        <shortName evidence="14">ETF-QO</shortName>
        <ecNumber evidence="14">1.5.5.1</ecNumber>
    </recommendedName>
</protein>
<evidence type="ECO:0000256" key="11">
    <source>
        <dbReference type="ARBA" id="ARBA00023014"/>
    </source>
</evidence>
<evidence type="ECO:0000256" key="7">
    <source>
        <dbReference type="ARBA" id="ARBA00022827"/>
    </source>
</evidence>
<evidence type="ECO:0000256" key="2">
    <source>
        <dbReference type="ARBA" id="ARBA00002819"/>
    </source>
</evidence>
<evidence type="ECO:0000313" key="18">
    <source>
        <dbReference type="Proteomes" id="UP000286351"/>
    </source>
</evidence>
<proteinExistence type="predicted"/>
<dbReference type="EC" id="1.5.5.1" evidence="14"/>
<dbReference type="PANTHER" id="PTHR10617:SF107">
    <property type="entry name" value="ELECTRON TRANSFER FLAVOPROTEIN-UBIQUINONE OXIDOREDUCTASE, MITOCHONDRIAL"/>
    <property type="match status" value="1"/>
</dbReference>
<evidence type="ECO:0000256" key="12">
    <source>
        <dbReference type="ARBA" id="ARBA00023075"/>
    </source>
</evidence>
<comment type="catalytic activity">
    <reaction evidence="13 14">
        <text>a ubiquinone + reduced [electron-transfer flavoprotein] = a ubiquinol + oxidized [electron-transfer flavoprotein] + H(+)</text>
        <dbReference type="Rhea" id="RHEA:24052"/>
        <dbReference type="Rhea" id="RHEA-COMP:9565"/>
        <dbReference type="Rhea" id="RHEA-COMP:9566"/>
        <dbReference type="Rhea" id="RHEA-COMP:10685"/>
        <dbReference type="Rhea" id="RHEA-COMP:10686"/>
        <dbReference type="ChEBI" id="CHEBI:15378"/>
        <dbReference type="ChEBI" id="CHEBI:16389"/>
        <dbReference type="ChEBI" id="CHEBI:17976"/>
        <dbReference type="ChEBI" id="CHEBI:57692"/>
        <dbReference type="ChEBI" id="CHEBI:58307"/>
        <dbReference type="EC" id="1.5.5.1"/>
    </reaction>
</comment>
<comment type="cofactor">
    <cofactor evidence="1 14">
        <name>FAD</name>
        <dbReference type="ChEBI" id="CHEBI:57692"/>
    </cofactor>
</comment>
<evidence type="ECO:0000313" key="17">
    <source>
        <dbReference type="EMBL" id="RON37834.1"/>
    </source>
</evidence>
<evidence type="ECO:0000259" key="15">
    <source>
        <dbReference type="Pfam" id="PF05187"/>
    </source>
</evidence>
<keyword evidence="6 14" id="KW-0479">Metal-binding</keyword>
<dbReference type="SUPFAM" id="SSF54862">
    <property type="entry name" value="4Fe-4S ferredoxins"/>
    <property type="match status" value="1"/>
</dbReference>
<keyword evidence="10 14" id="KW-0408">Iron</keyword>
<evidence type="ECO:0000256" key="14">
    <source>
        <dbReference type="RuleBase" id="RU366068"/>
    </source>
</evidence>
<dbReference type="Proteomes" id="UP000286351">
    <property type="component" value="Unassembled WGS sequence"/>
</dbReference>
<dbReference type="Gene3D" id="3.50.50.60">
    <property type="entry name" value="FAD/NAD(P)-binding domain"/>
    <property type="match status" value="1"/>
</dbReference>
<evidence type="ECO:0000256" key="6">
    <source>
        <dbReference type="ARBA" id="ARBA00022723"/>
    </source>
</evidence>
<dbReference type="Pfam" id="PF05187">
    <property type="entry name" value="Fer4_ETF_QO"/>
    <property type="match status" value="1"/>
</dbReference>
<keyword evidence="5 14" id="KW-0285">Flavoprotein</keyword>
<evidence type="ECO:0000256" key="13">
    <source>
        <dbReference type="ARBA" id="ARBA00052682"/>
    </source>
</evidence>
<accession>A0A423JJH2</accession>
<dbReference type="GO" id="GO:0004174">
    <property type="term" value="F:electron-transferring-flavoprotein dehydrogenase activity"/>
    <property type="evidence" value="ECO:0007669"/>
    <property type="project" value="UniProtKB-UniRule"/>
</dbReference>
<dbReference type="PANTHER" id="PTHR10617">
    <property type="entry name" value="ELECTRON TRANSFER FLAVOPROTEIN-UBIQUINONE OXIDOREDUCTASE"/>
    <property type="match status" value="1"/>
</dbReference>
<dbReference type="GO" id="GO:0046872">
    <property type="term" value="F:metal ion binding"/>
    <property type="evidence" value="ECO:0007669"/>
    <property type="project" value="UniProtKB-KW"/>
</dbReference>
<evidence type="ECO:0000256" key="4">
    <source>
        <dbReference type="ARBA" id="ARBA00022485"/>
    </source>
</evidence>
<sequence length="550" mass="60279">MQRDAMEFDVVVVGGGPAGLSTAIRLRQLALEAGRELSVCLVEKGAEIGAHIMSGAVFEPSALNELFPEWREMGAPLQSPVSSDEIYYLSSSRLSIRVPGVLAPETMHNEGNYIVSLGSVCRWLCQQAEALGVDVFAGFPAADVLYDEQGRVKGVVTADMGVDRSGNQKGSFTPGIELIGKQTVFAEGCRGHLGKQLIHQYRLDADSDPQHYGLGIKEVWEIPTEQHVPGLVIHSTGWPLTVSGAQGGAFMYHLDNRQVVIGQVVDLNYRNPFLSPFDELQQLKHHPLYEQFLRGGSRISYGARAIAKGGLQSLPKMHFPGGLLIGCDAGTLNFAKIKGSHTAMKSGILAAETIFEALLVDEAAGQDLADYAIRFKNSSIHEELHQQRNFGPALHRFGSLIGAAYAWFDLNLLKGKTPWTLRDTRADYSTMVRADQAKAIDYPKPDNVLSFDKTSSVYLSNTNHEEDQPCHLMLIDAQLPIAFNLTTYAEPAQRYCPAGVYEVVEDAEQKRFQINAQNCLHCKTCDIKDPSQNITWRAPEGGGGPNYTSM</sequence>
<comment type="caution">
    <text evidence="17">The sequence shown here is derived from an EMBL/GenBank/DDBJ whole genome shotgun (WGS) entry which is preliminary data.</text>
</comment>
<dbReference type="AlphaFoldDB" id="A0A423JJH2"/>
<comment type="cofactor">
    <cofactor evidence="14">
        <name>[4Fe-4S] cluster</name>
        <dbReference type="ChEBI" id="CHEBI:49883"/>
    </cofactor>
    <text evidence="14">Binds 1 [4Fe-4S] cluster.</text>
</comment>
<evidence type="ECO:0000256" key="10">
    <source>
        <dbReference type="ARBA" id="ARBA00023004"/>
    </source>
</evidence>
<dbReference type="GO" id="GO:0051539">
    <property type="term" value="F:4 iron, 4 sulfur cluster binding"/>
    <property type="evidence" value="ECO:0007669"/>
    <property type="project" value="UniProtKB-UniRule"/>
</dbReference>
<name>A0A423JJH2_9PSED</name>
<keyword evidence="7 14" id="KW-0274">FAD</keyword>
<feature type="domain" description="ETF-QO/FixC ubiquinone-binding" evidence="16">
    <location>
        <begin position="212"/>
        <end position="306"/>
    </location>
</feature>
<evidence type="ECO:0000256" key="8">
    <source>
        <dbReference type="ARBA" id="ARBA00022982"/>
    </source>
</evidence>
<feature type="domain" description="ETF-QO/FixX C-terminal" evidence="15">
    <location>
        <begin position="448"/>
        <end position="548"/>
    </location>
</feature>
<keyword evidence="4" id="KW-0004">4Fe-4S</keyword>
<evidence type="ECO:0000256" key="9">
    <source>
        <dbReference type="ARBA" id="ARBA00023002"/>
    </source>
</evidence>
<keyword evidence="8 14" id="KW-0249">Electron transport</keyword>
<keyword evidence="3 14" id="KW-0813">Transport</keyword>
<reference evidence="17 18" key="1">
    <citation type="submission" date="2016-10" db="EMBL/GenBank/DDBJ databases">
        <title>Comparative genome analysis of multiple Pseudomonas spp. focuses on biocontrol and plant growth promoting traits.</title>
        <authorList>
            <person name="Tao X.-Y."/>
            <person name="Taylor C.G."/>
        </authorList>
    </citation>
    <scope>NUCLEOTIDE SEQUENCE [LARGE SCALE GENOMIC DNA]</scope>
    <source>
        <strain evidence="17 18">38D4</strain>
    </source>
</reference>
<dbReference type="Pfam" id="PF13450">
    <property type="entry name" value="NAD_binding_8"/>
    <property type="match status" value="1"/>
</dbReference>
<dbReference type="SUPFAM" id="SSF54373">
    <property type="entry name" value="FAD-linked reductases, C-terminal domain"/>
    <property type="match status" value="1"/>
</dbReference>
<dbReference type="EMBL" id="MOBO01000013">
    <property type="protein sequence ID" value="RON37834.1"/>
    <property type="molecule type" value="Genomic_DNA"/>
</dbReference>
<evidence type="ECO:0000259" key="16">
    <source>
        <dbReference type="Pfam" id="PF21162"/>
    </source>
</evidence>
<dbReference type="Pfam" id="PF21162">
    <property type="entry name" value="ETFQO_UQ-bd"/>
    <property type="match status" value="1"/>
</dbReference>
<organism evidence="17 18">
    <name type="scientific">Pseudomonas brassicacearum</name>
    <dbReference type="NCBI Taxonomy" id="930166"/>
    <lineage>
        <taxon>Bacteria</taxon>
        <taxon>Pseudomonadati</taxon>
        <taxon>Pseudomonadota</taxon>
        <taxon>Gammaproteobacteria</taxon>
        <taxon>Pseudomonadales</taxon>
        <taxon>Pseudomonadaceae</taxon>
        <taxon>Pseudomonas</taxon>
    </lineage>
</organism>
<evidence type="ECO:0000256" key="5">
    <source>
        <dbReference type="ARBA" id="ARBA00022630"/>
    </source>
</evidence>
<dbReference type="Gene3D" id="3.30.9.90">
    <property type="match status" value="1"/>
</dbReference>
<comment type="function">
    <text evidence="2 14">Accepts electrons from ETF and reduces ubiquinone.</text>
</comment>
<evidence type="ECO:0000256" key="1">
    <source>
        <dbReference type="ARBA" id="ARBA00001974"/>
    </source>
</evidence>
<evidence type="ECO:0000256" key="3">
    <source>
        <dbReference type="ARBA" id="ARBA00022448"/>
    </source>
</evidence>
<gene>
    <name evidence="17" type="ORF">BK664_15505</name>
</gene>